<evidence type="ECO:0000259" key="5">
    <source>
        <dbReference type="PROSITE" id="PS50949"/>
    </source>
</evidence>
<dbReference type="InterPro" id="IPR036388">
    <property type="entry name" value="WH-like_DNA-bd_sf"/>
</dbReference>
<dbReference type="SUPFAM" id="SSF116726">
    <property type="entry name" value="TrkA C-terminal domain-like"/>
    <property type="match status" value="1"/>
</dbReference>
<evidence type="ECO:0000313" key="8">
    <source>
        <dbReference type="Proteomes" id="UP001316087"/>
    </source>
</evidence>
<feature type="coiled-coil region" evidence="4">
    <location>
        <begin position="90"/>
        <end position="124"/>
    </location>
</feature>
<accession>A0ABS9UF42</accession>
<dbReference type="InterPro" id="IPR050679">
    <property type="entry name" value="Bact_HTH_transcr_reg"/>
</dbReference>
<evidence type="ECO:0000256" key="1">
    <source>
        <dbReference type="ARBA" id="ARBA00023015"/>
    </source>
</evidence>
<dbReference type="Gene3D" id="3.30.70.1450">
    <property type="entry name" value="Regulator of K+ conductance, C-terminal domain"/>
    <property type="match status" value="1"/>
</dbReference>
<dbReference type="InterPro" id="IPR036721">
    <property type="entry name" value="RCK_C_sf"/>
</dbReference>
<name>A0ABS9UF42_9BACL</name>
<evidence type="ECO:0000256" key="4">
    <source>
        <dbReference type="SAM" id="Coils"/>
    </source>
</evidence>
<dbReference type="PROSITE" id="PS51202">
    <property type="entry name" value="RCK_C"/>
    <property type="match status" value="1"/>
</dbReference>
<proteinExistence type="predicted"/>
<keyword evidence="2" id="KW-0238">DNA-binding</keyword>
<dbReference type="Proteomes" id="UP001316087">
    <property type="component" value="Unassembled WGS sequence"/>
</dbReference>
<keyword evidence="8" id="KW-1185">Reference proteome</keyword>
<evidence type="ECO:0000256" key="2">
    <source>
        <dbReference type="ARBA" id="ARBA00023125"/>
    </source>
</evidence>
<dbReference type="EMBL" id="JAKZFC010000004">
    <property type="protein sequence ID" value="MCH7322755.1"/>
    <property type="molecule type" value="Genomic_DNA"/>
</dbReference>
<evidence type="ECO:0000313" key="7">
    <source>
        <dbReference type="EMBL" id="MCH7322755.1"/>
    </source>
</evidence>
<dbReference type="Gene3D" id="1.10.10.10">
    <property type="entry name" value="Winged helix-like DNA-binding domain superfamily/Winged helix DNA-binding domain"/>
    <property type="match status" value="1"/>
</dbReference>
<dbReference type="SUPFAM" id="SSF46785">
    <property type="entry name" value="Winged helix' DNA-binding domain"/>
    <property type="match status" value="1"/>
</dbReference>
<dbReference type="RefSeq" id="WP_241369817.1">
    <property type="nucleotide sequence ID" value="NZ_JAKZFC010000004.1"/>
</dbReference>
<feature type="domain" description="HTH gntR-type" evidence="5">
    <location>
        <begin position="9"/>
        <end position="77"/>
    </location>
</feature>
<feature type="domain" description="RCK C-terminal" evidence="6">
    <location>
        <begin position="123"/>
        <end position="208"/>
    </location>
</feature>
<keyword evidence="3" id="KW-0804">Transcription</keyword>
<sequence length="208" mass="23580">MEKKLPVKQPKYQLIAEDIAGKIVEGKYEVGEKIYARSSIATQYGVSAETARRAIAVLQDLNIVEATKGSGVIIQSYERAVEFVHRLKDVKSVRILQNELENSIERQKKELEDIQSTLFEFINRTNRLQSINPFIPFQIEVTSHCLFLNKNIGELLFWQQTGATIIAIKKETELVLSPGPYAILQAGDVLYFIGNEQSYSVVQQFLNS</sequence>
<dbReference type="InterPro" id="IPR000524">
    <property type="entry name" value="Tscrpt_reg_HTH_GntR"/>
</dbReference>
<keyword evidence="1" id="KW-0805">Transcription regulation</keyword>
<protein>
    <submittedName>
        <fullName evidence="7">GntR family transcriptional regulator</fullName>
    </submittedName>
</protein>
<evidence type="ECO:0000259" key="6">
    <source>
        <dbReference type="PROSITE" id="PS51202"/>
    </source>
</evidence>
<dbReference type="Pfam" id="PF00392">
    <property type="entry name" value="GntR"/>
    <property type="match status" value="1"/>
</dbReference>
<dbReference type="PANTHER" id="PTHR44846:SF1">
    <property type="entry name" value="MANNOSYL-D-GLYCERATE TRANSPORT_METABOLISM SYSTEM REPRESSOR MNGR-RELATED"/>
    <property type="match status" value="1"/>
</dbReference>
<gene>
    <name evidence="7" type="ORF">LZ480_12725</name>
</gene>
<dbReference type="PROSITE" id="PS50949">
    <property type="entry name" value="HTH_GNTR"/>
    <property type="match status" value="1"/>
</dbReference>
<organism evidence="7 8">
    <name type="scientific">Solibacillus palustris</name>
    <dbReference type="NCBI Taxonomy" id="2908203"/>
    <lineage>
        <taxon>Bacteria</taxon>
        <taxon>Bacillati</taxon>
        <taxon>Bacillota</taxon>
        <taxon>Bacilli</taxon>
        <taxon>Bacillales</taxon>
        <taxon>Caryophanaceae</taxon>
        <taxon>Solibacillus</taxon>
    </lineage>
</organism>
<dbReference type="InterPro" id="IPR006037">
    <property type="entry name" value="RCK_C"/>
</dbReference>
<keyword evidence="4" id="KW-0175">Coiled coil</keyword>
<comment type="caution">
    <text evidence="7">The sequence shown here is derived from an EMBL/GenBank/DDBJ whole genome shotgun (WGS) entry which is preliminary data.</text>
</comment>
<dbReference type="Pfam" id="PF02080">
    <property type="entry name" value="TrkA_C"/>
    <property type="match status" value="1"/>
</dbReference>
<dbReference type="InterPro" id="IPR036390">
    <property type="entry name" value="WH_DNA-bd_sf"/>
</dbReference>
<dbReference type="SMART" id="SM00345">
    <property type="entry name" value="HTH_GNTR"/>
    <property type="match status" value="1"/>
</dbReference>
<dbReference type="CDD" id="cd07377">
    <property type="entry name" value="WHTH_GntR"/>
    <property type="match status" value="1"/>
</dbReference>
<reference evidence="7 8" key="1">
    <citation type="submission" date="2022-03" db="EMBL/GenBank/DDBJ databases">
        <authorList>
            <person name="Jo J.-H."/>
            <person name="Im W.-T."/>
        </authorList>
    </citation>
    <scope>NUCLEOTIDE SEQUENCE [LARGE SCALE GENOMIC DNA]</scope>
    <source>
        <strain evidence="7 8">MA9</strain>
    </source>
</reference>
<evidence type="ECO:0000256" key="3">
    <source>
        <dbReference type="ARBA" id="ARBA00023163"/>
    </source>
</evidence>
<dbReference type="PANTHER" id="PTHR44846">
    <property type="entry name" value="MANNOSYL-D-GLYCERATE TRANSPORT/METABOLISM SYSTEM REPRESSOR MNGR-RELATED"/>
    <property type="match status" value="1"/>
</dbReference>